<gene>
    <name evidence="9" type="ORF">SAMN05444142_102216</name>
</gene>
<dbReference type="GO" id="GO:0005886">
    <property type="term" value="C:plasma membrane"/>
    <property type="evidence" value="ECO:0007669"/>
    <property type="project" value="UniProtKB-SubCell"/>
</dbReference>
<dbReference type="EMBL" id="FQZZ01000002">
    <property type="protein sequence ID" value="SHJ87903.1"/>
    <property type="molecule type" value="Genomic_DNA"/>
</dbReference>
<evidence type="ECO:0000256" key="6">
    <source>
        <dbReference type="ARBA" id="ARBA00022840"/>
    </source>
</evidence>
<keyword evidence="6 9" id="KW-0067">ATP-binding</keyword>
<dbReference type="PANTHER" id="PTHR43297:SF2">
    <property type="entry name" value="DIPEPTIDE TRANSPORT ATP-BINDING PROTEIN DPPD"/>
    <property type="match status" value="1"/>
</dbReference>
<proteinExistence type="inferred from homology"/>
<evidence type="ECO:0000313" key="9">
    <source>
        <dbReference type="EMBL" id="SHJ87903.1"/>
    </source>
</evidence>
<dbReference type="InterPro" id="IPR017871">
    <property type="entry name" value="ABC_transporter-like_CS"/>
</dbReference>
<evidence type="ECO:0000256" key="3">
    <source>
        <dbReference type="ARBA" id="ARBA00022448"/>
    </source>
</evidence>
<dbReference type="InterPro" id="IPR003593">
    <property type="entry name" value="AAA+_ATPase"/>
</dbReference>
<dbReference type="NCBIfam" id="TIGR01727">
    <property type="entry name" value="oligo_HPY"/>
    <property type="match status" value="1"/>
</dbReference>
<comment type="similarity">
    <text evidence="2">Belongs to the ABC transporter superfamily.</text>
</comment>
<evidence type="ECO:0000256" key="1">
    <source>
        <dbReference type="ARBA" id="ARBA00004417"/>
    </source>
</evidence>
<keyword evidence="7" id="KW-0472">Membrane</keyword>
<name>A0A1H0GGB9_9RHOB</name>
<evidence type="ECO:0000256" key="5">
    <source>
        <dbReference type="ARBA" id="ARBA00022741"/>
    </source>
</evidence>
<organism evidence="9 10">
    <name type="scientific">Lutimaribacter pacificus</name>
    <dbReference type="NCBI Taxonomy" id="391948"/>
    <lineage>
        <taxon>Bacteria</taxon>
        <taxon>Pseudomonadati</taxon>
        <taxon>Pseudomonadota</taxon>
        <taxon>Alphaproteobacteria</taxon>
        <taxon>Rhodobacterales</taxon>
        <taxon>Roseobacteraceae</taxon>
        <taxon>Lutimaribacter</taxon>
    </lineage>
</organism>
<keyword evidence="3" id="KW-0813">Transport</keyword>
<dbReference type="GO" id="GO:0055085">
    <property type="term" value="P:transmembrane transport"/>
    <property type="evidence" value="ECO:0007669"/>
    <property type="project" value="UniProtKB-ARBA"/>
</dbReference>
<dbReference type="PANTHER" id="PTHR43297">
    <property type="entry name" value="OLIGOPEPTIDE TRANSPORT ATP-BINDING PROTEIN APPD"/>
    <property type="match status" value="1"/>
</dbReference>
<dbReference type="InterPro" id="IPR013563">
    <property type="entry name" value="Oligopep_ABC_C"/>
</dbReference>
<evidence type="ECO:0000259" key="8">
    <source>
        <dbReference type="PROSITE" id="PS50893"/>
    </source>
</evidence>
<dbReference type="GO" id="GO:0015833">
    <property type="term" value="P:peptide transport"/>
    <property type="evidence" value="ECO:0007669"/>
    <property type="project" value="InterPro"/>
</dbReference>
<evidence type="ECO:0000256" key="2">
    <source>
        <dbReference type="ARBA" id="ARBA00005417"/>
    </source>
</evidence>
<dbReference type="Pfam" id="PF00005">
    <property type="entry name" value="ABC_tran"/>
    <property type="match status" value="1"/>
</dbReference>
<dbReference type="GO" id="GO:0016887">
    <property type="term" value="F:ATP hydrolysis activity"/>
    <property type="evidence" value="ECO:0007669"/>
    <property type="project" value="InterPro"/>
</dbReference>
<protein>
    <submittedName>
        <fullName evidence="9">Peptide/nickel transport system ATP-binding protein</fullName>
    </submittedName>
</protein>
<evidence type="ECO:0000256" key="7">
    <source>
        <dbReference type="ARBA" id="ARBA00023136"/>
    </source>
</evidence>
<feature type="domain" description="ABC transporter" evidence="8">
    <location>
        <begin position="16"/>
        <end position="264"/>
    </location>
</feature>
<dbReference type="PROSITE" id="PS00211">
    <property type="entry name" value="ABC_TRANSPORTER_1"/>
    <property type="match status" value="1"/>
</dbReference>
<comment type="subcellular location">
    <subcellularLocation>
        <location evidence="1">Cell inner membrane</location>
        <topology evidence="1">Peripheral membrane protein</topology>
    </subcellularLocation>
</comment>
<reference evidence="9 10" key="1">
    <citation type="submission" date="2016-11" db="EMBL/GenBank/DDBJ databases">
        <authorList>
            <person name="Varghese N."/>
            <person name="Submissions S."/>
        </authorList>
    </citation>
    <scope>NUCLEOTIDE SEQUENCE [LARGE SCALE GENOMIC DNA]</scope>
    <source>
        <strain evidence="9 10">DSM 29620</strain>
    </source>
</reference>
<dbReference type="InterPro" id="IPR050388">
    <property type="entry name" value="ABC_Ni/Peptide_Import"/>
</dbReference>
<dbReference type="PROSITE" id="PS50893">
    <property type="entry name" value="ABC_TRANSPORTER_2"/>
    <property type="match status" value="1"/>
</dbReference>
<keyword evidence="4" id="KW-1003">Cell membrane</keyword>
<dbReference type="SUPFAM" id="SSF52540">
    <property type="entry name" value="P-loop containing nucleoside triphosphate hydrolases"/>
    <property type="match status" value="1"/>
</dbReference>
<keyword evidence="10" id="KW-1185">Reference proteome</keyword>
<dbReference type="Proteomes" id="UP000324252">
    <property type="component" value="Unassembled WGS sequence"/>
</dbReference>
<evidence type="ECO:0000313" key="10">
    <source>
        <dbReference type="Proteomes" id="UP000324252"/>
    </source>
</evidence>
<dbReference type="RefSeq" id="WP_188129187.1">
    <property type="nucleotide sequence ID" value="NZ_FNIO01000003.1"/>
</dbReference>
<dbReference type="AlphaFoldDB" id="A0A1H0GGB9"/>
<dbReference type="CDD" id="cd03257">
    <property type="entry name" value="ABC_NikE_OppD_transporters"/>
    <property type="match status" value="1"/>
</dbReference>
<accession>A0A1H0GGB9</accession>
<dbReference type="FunFam" id="3.40.50.300:FF:000016">
    <property type="entry name" value="Oligopeptide ABC transporter ATP-binding component"/>
    <property type="match status" value="1"/>
</dbReference>
<dbReference type="Pfam" id="PF08352">
    <property type="entry name" value="oligo_HPY"/>
    <property type="match status" value="1"/>
</dbReference>
<dbReference type="InterPro" id="IPR027417">
    <property type="entry name" value="P-loop_NTPase"/>
</dbReference>
<dbReference type="InterPro" id="IPR003439">
    <property type="entry name" value="ABC_transporter-like_ATP-bd"/>
</dbReference>
<keyword evidence="5" id="KW-0547">Nucleotide-binding</keyword>
<dbReference type="SMART" id="SM00382">
    <property type="entry name" value="AAA"/>
    <property type="match status" value="1"/>
</dbReference>
<sequence>MPGTEPAEAEKPVFSARNLSIFARNGQKRIRIVSDVSFDIAHGEFFALVGESGSGKTMIARAIMRLLPRHMLEVEGELSFQGRPLADLPEAEMRKLRGGAISMIFQEPMTSLDPLMPIGRQIEETLEIHSDLGRKARLDRIKELLSEVRFAEPAKTAMLYPHELSGGMRQRAMIAMALANNPTLLIADEPTTALDVTIQREVMEIIYRLKEKHRLSVLFISHDLSLVHQYAETVGVLYGGVLMESGPEEKVIGRSAHPYTAALLNCVPRRRIGDERRSGIAGAVPSPLEWPPGCRFKDRCEYAGTDCAAGSIPIEERDGDWTIRCLRPLT</sequence>
<dbReference type="GO" id="GO:0005524">
    <property type="term" value="F:ATP binding"/>
    <property type="evidence" value="ECO:0007669"/>
    <property type="project" value="UniProtKB-KW"/>
</dbReference>
<evidence type="ECO:0000256" key="4">
    <source>
        <dbReference type="ARBA" id="ARBA00022475"/>
    </source>
</evidence>
<dbReference type="Gene3D" id="3.40.50.300">
    <property type="entry name" value="P-loop containing nucleotide triphosphate hydrolases"/>
    <property type="match status" value="1"/>
</dbReference>